<sequence>MMKSQLMLDSFRDQLMALEHTTGFAAKPKIISAPLLGALKSAGTSHVYADTADSEELRKIIEIEQDTIIEEIDGNTVNQPLAAKVIHRYLEQDDLIEWVREFRGQNPAKTNHEMVEWLYAVVCGRIGNDMIRAFASSRSWEVSLQLHMGLMASPDRAHYIGRILRTVVPSALVKVPFTPHAPVCFLVARDLEQKGVPVNFTSTFSARQVVAAALLSNATRTNVFMGRLDQGLHAKLLGAHVTLEAQRQLIRLRSKHQTHTQLIVASLRDWHSVVQTAGCDVYTIPCQVIRDFLQQQEVSPADIKSQLDTSYEDRLKIPETIVSKLGADYIARLYTIEPEFVEFLLEYRKTTEYQNLEDGDQLVRRFEAAGFKDVFYAPTESEWSEMRRGKIPDLDAPLTQKLALDTLYSLLADADFEKCQEGMDREMEQYLNRED</sequence>
<proteinExistence type="predicted"/>
<dbReference type="SUPFAM" id="SSF51569">
    <property type="entry name" value="Aldolase"/>
    <property type="match status" value="1"/>
</dbReference>
<name>A0ABU3KBM6_9BACT</name>
<accession>A0ABU3KBM6</accession>
<evidence type="ECO:0000313" key="2">
    <source>
        <dbReference type="EMBL" id="MDT7043712.1"/>
    </source>
</evidence>
<organism evidence="2 3">
    <name type="scientific">Candidatus Nitronereus thalassa</name>
    <dbReference type="NCBI Taxonomy" id="3020898"/>
    <lineage>
        <taxon>Bacteria</taxon>
        <taxon>Pseudomonadati</taxon>
        <taxon>Nitrospirota</taxon>
        <taxon>Nitrospiria</taxon>
        <taxon>Nitrospirales</taxon>
        <taxon>Nitrospiraceae</taxon>
        <taxon>Candidatus Nitronereus</taxon>
    </lineage>
</organism>
<dbReference type="PANTHER" id="PTHR10683">
    <property type="entry name" value="TRANSALDOLASE"/>
    <property type="match status" value="1"/>
</dbReference>
<dbReference type="RefSeq" id="WP_313834305.1">
    <property type="nucleotide sequence ID" value="NZ_JAQOUE010000002.1"/>
</dbReference>
<protein>
    <submittedName>
        <fullName evidence="2">Transaldolase family protein</fullName>
    </submittedName>
</protein>
<comment type="caution">
    <text evidence="2">The sequence shown here is derived from an EMBL/GenBank/DDBJ whole genome shotgun (WGS) entry which is preliminary data.</text>
</comment>
<gene>
    <name evidence="2" type="ORF">PPG34_15265</name>
</gene>
<dbReference type="Pfam" id="PF00923">
    <property type="entry name" value="TAL_FSA"/>
    <property type="match status" value="1"/>
</dbReference>
<dbReference type="EMBL" id="JAQOUE010000002">
    <property type="protein sequence ID" value="MDT7043712.1"/>
    <property type="molecule type" value="Genomic_DNA"/>
</dbReference>
<dbReference type="Proteomes" id="UP001250932">
    <property type="component" value="Unassembled WGS sequence"/>
</dbReference>
<evidence type="ECO:0000313" key="3">
    <source>
        <dbReference type="Proteomes" id="UP001250932"/>
    </source>
</evidence>
<dbReference type="InterPro" id="IPR001585">
    <property type="entry name" value="TAL/FSA"/>
</dbReference>
<dbReference type="Gene3D" id="3.20.20.70">
    <property type="entry name" value="Aldolase class I"/>
    <property type="match status" value="1"/>
</dbReference>
<keyword evidence="1" id="KW-0704">Schiff base</keyword>
<reference evidence="2 3" key="1">
    <citation type="journal article" date="2023" name="ISME J.">
        <title>Cultivation and genomic characterization of novel and ubiquitous marine nitrite-oxidizing bacteria from the Nitrospirales.</title>
        <authorList>
            <person name="Mueller A.J."/>
            <person name="Daebeler A."/>
            <person name="Herbold C.W."/>
            <person name="Kirkegaard R.H."/>
            <person name="Daims H."/>
        </authorList>
    </citation>
    <scope>NUCLEOTIDE SEQUENCE [LARGE SCALE GENOMIC DNA]</scope>
    <source>
        <strain evidence="2 3">EB</strain>
    </source>
</reference>
<evidence type="ECO:0000256" key="1">
    <source>
        <dbReference type="ARBA" id="ARBA00023270"/>
    </source>
</evidence>
<keyword evidence="3" id="KW-1185">Reference proteome</keyword>
<dbReference type="InterPro" id="IPR013785">
    <property type="entry name" value="Aldolase_TIM"/>
</dbReference>